<name>A0A090FJ99_MESPL</name>
<dbReference type="EMBL" id="CCNB01000043">
    <property type="protein sequence ID" value="CDX43929.1"/>
    <property type="molecule type" value="Genomic_DNA"/>
</dbReference>
<evidence type="ECO:0000256" key="1">
    <source>
        <dbReference type="ARBA" id="ARBA00023125"/>
    </source>
</evidence>
<evidence type="ECO:0000256" key="2">
    <source>
        <dbReference type="PROSITE-ProRule" id="PRU00335"/>
    </source>
</evidence>
<dbReference type="GO" id="GO:0000976">
    <property type="term" value="F:transcription cis-regulatory region binding"/>
    <property type="evidence" value="ECO:0007669"/>
    <property type="project" value="TreeGrafter"/>
</dbReference>
<feature type="DNA-binding region" description="H-T-H motif" evidence="2">
    <location>
        <begin position="48"/>
        <end position="67"/>
    </location>
</feature>
<dbReference type="SUPFAM" id="SSF46689">
    <property type="entry name" value="Homeodomain-like"/>
    <property type="match status" value="1"/>
</dbReference>
<dbReference type="GO" id="GO:0003700">
    <property type="term" value="F:DNA-binding transcription factor activity"/>
    <property type="evidence" value="ECO:0007669"/>
    <property type="project" value="TreeGrafter"/>
</dbReference>
<evidence type="ECO:0000259" key="4">
    <source>
        <dbReference type="PROSITE" id="PS50977"/>
    </source>
</evidence>
<dbReference type="PRINTS" id="PR00455">
    <property type="entry name" value="HTHTETR"/>
</dbReference>
<reference evidence="5 6" key="1">
    <citation type="submission" date="2014-08" db="EMBL/GenBank/DDBJ databases">
        <authorList>
            <person name="Moulin Lionel"/>
        </authorList>
    </citation>
    <scope>NUCLEOTIDE SEQUENCE [LARGE SCALE GENOMIC DNA]</scope>
</reference>
<organism evidence="5 6">
    <name type="scientific">Mesorhizobium plurifarium</name>
    <dbReference type="NCBI Taxonomy" id="69974"/>
    <lineage>
        <taxon>Bacteria</taxon>
        <taxon>Pseudomonadati</taxon>
        <taxon>Pseudomonadota</taxon>
        <taxon>Alphaproteobacteria</taxon>
        <taxon>Hyphomicrobiales</taxon>
        <taxon>Phyllobacteriaceae</taxon>
        <taxon>Mesorhizobium</taxon>
    </lineage>
</organism>
<dbReference type="Pfam" id="PF00440">
    <property type="entry name" value="TetR_N"/>
    <property type="match status" value="1"/>
</dbReference>
<dbReference type="InterPro" id="IPR041669">
    <property type="entry name" value="TetR_C_15"/>
</dbReference>
<dbReference type="Proteomes" id="UP000046373">
    <property type="component" value="Unassembled WGS sequence"/>
</dbReference>
<proteinExistence type="predicted"/>
<feature type="region of interest" description="Disordered" evidence="3">
    <location>
        <begin position="1"/>
        <end position="25"/>
    </location>
</feature>
<evidence type="ECO:0000313" key="5">
    <source>
        <dbReference type="EMBL" id="CDX43929.1"/>
    </source>
</evidence>
<keyword evidence="1 2" id="KW-0238">DNA-binding</keyword>
<feature type="compositionally biased region" description="Basic and acidic residues" evidence="3">
    <location>
        <begin position="1"/>
        <end position="17"/>
    </location>
</feature>
<accession>A0A090FJ99</accession>
<dbReference type="InterPro" id="IPR050109">
    <property type="entry name" value="HTH-type_TetR-like_transc_reg"/>
</dbReference>
<dbReference type="PANTHER" id="PTHR30055">
    <property type="entry name" value="HTH-TYPE TRANSCRIPTIONAL REGULATOR RUTR"/>
    <property type="match status" value="1"/>
</dbReference>
<dbReference type="PROSITE" id="PS50977">
    <property type="entry name" value="HTH_TETR_2"/>
    <property type="match status" value="1"/>
</dbReference>
<feature type="domain" description="HTH tetR-type" evidence="4">
    <location>
        <begin position="25"/>
        <end position="85"/>
    </location>
</feature>
<gene>
    <name evidence="5" type="ORF">MPLDJ20_60415</name>
</gene>
<dbReference type="PANTHER" id="PTHR30055:SF226">
    <property type="entry name" value="HTH-TYPE TRANSCRIPTIONAL REGULATOR PKSA"/>
    <property type="match status" value="1"/>
</dbReference>
<evidence type="ECO:0000313" key="6">
    <source>
        <dbReference type="Proteomes" id="UP000046373"/>
    </source>
</evidence>
<dbReference type="InterPro" id="IPR009057">
    <property type="entry name" value="Homeodomain-like_sf"/>
</dbReference>
<dbReference type="Gene3D" id="1.10.357.10">
    <property type="entry name" value="Tetracycline Repressor, domain 2"/>
    <property type="match status" value="1"/>
</dbReference>
<evidence type="ECO:0000256" key="3">
    <source>
        <dbReference type="SAM" id="MobiDB-lite"/>
    </source>
</evidence>
<dbReference type="Pfam" id="PF17918">
    <property type="entry name" value="TetR_C_15"/>
    <property type="match status" value="1"/>
</dbReference>
<protein>
    <submittedName>
        <fullName evidence="5">Transcriptional regulator</fullName>
    </submittedName>
</protein>
<dbReference type="GeneID" id="31892931"/>
<sequence>MKRSLDRKTKIALEPRKQPRQQRSSKVVDRILDAALILTREQGTKAPTTLAIAQRAGLSVGSVYQYFPNKEAILLELGRRWLSSFPEVIAKRIKVAPPTNREEFRREVRKLFIDTSRIYLDNATLMPVIEAISGNADLRPIQDEYDKEIIALYAAWLQHVNPALEEKTAKRLGLVMMEVGHACRLVGLKRDRKTFDLIEDDVEAMWLALVNPYLNLD</sequence>
<dbReference type="AlphaFoldDB" id="A0A090FJ99"/>
<dbReference type="InterPro" id="IPR001647">
    <property type="entry name" value="HTH_TetR"/>
</dbReference>